<dbReference type="PANTHER" id="PTHR43744">
    <property type="entry name" value="ABC TRANSPORTER PERMEASE PROTEIN MG189-RELATED-RELATED"/>
    <property type="match status" value="1"/>
</dbReference>
<dbReference type="Pfam" id="PF00528">
    <property type="entry name" value="BPD_transp_1"/>
    <property type="match status" value="1"/>
</dbReference>
<protein>
    <submittedName>
        <fullName evidence="9">Carbohydrate ABC transporter membrane protein 2, CUT1 family (TC 3.A.1.1.-)</fullName>
    </submittedName>
</protein>
<evidence type="ECO:0000259" key="8">
    <source>
        <dbReference type="PROSITE" id="PS50928"/>
    </source>
</evidence>
<keyword evidence="2 7" id="KW-0813">Transport</keyword>
<dbReference type="CDD" id="cd06261">
    <property type="entry name" value="TM_PBP2"/>
    <property type="match status" value="1"/>
</dbReference>
<keyword evidence="6 7" id="KW-0472">Membrane</keyword>
<evidence type="ECO:0000256" key="4">
    <source>
        <dbReference type="ARBA" id="ARBA00022692"/>
    </source>
</evidence>
<sequence length="272" mass="30270">MQLSRSWMVIGHVVLLLLCLSVLLPMVIVLSTAFKPMNEVYSSALLPSAPTLDNFGRLFASTAFGWYAWNTTATTVLRVLGQLAIGVLAAYAFARFAFRGRDAIFALVIGAMMIPQVLTMLPIYIMMAQLNWFDTWWALIIPNLATPIAVFLLRQHIMSFPSELLDAAQMDGAGHWTTLWRVVVPNLGPALAALTIIIFIDSWNEYFWPLLVTESPQSRTIQIGLREFLQEGMNDYGALMAGIIVASLPAIAMFLFFQRRVMDTFVSSGLKG</sequence>
<dbReference type="SUPFAM" id="SSF161098">
    <property type="entry name" value="MetI-like"/>
    <property type="match status" value="1"/>
</dbReference>
<dbReference type="OrthoDB" id="8013951at2"/>
<name>A0A1K2HZE2_9HYPH</name>
<evidence type="ECO:0000256" key="3">
    <source>
        <dbReference type="ARBA" id="ARBA00022475"/>
    </source>
</evidence>
<dbReference type="PROSITE" id="PS50928">
    <property type="entry name" value="ABC_TM1"/>
    <property type="match status" value="1"/>
</dbReference>
<evidence type="ECO:0000256" key="7">
    <source>
        <dbReference type="RuleBase" id="RU363032"/>
    </source>
</evidence>
<dbReference type="STRING" id="665118.SAMN02983003_2674"/>
<keyword evidence="4 7" id="KW-0812">Transmembrane</keyword>
<reference evidence="9 10" key="1">
    <citation type="submission" date="2016-11" db="EMBL/GenBank/DDBJ databases">
        <authorList>
            <person name="Jaros S."/>
            <person name="Januszkiewicz K."/>
            <person name="Wedrychowicz H."/>
        </authorList>
    </citation>
    <scope>NUCLEOTIDE SEQUENCE [LARGE SCALE GENOMIC DNA]</scope>
    <source>
        <strain evidence="9 10">ATCC 23634</strain>
    </source>
</reference>
<comment type="similarity">
    <text evidence="7">Belongs to the binding-protein-dependent transport system permease family.</text>
</comment>
<evidence type="ECO:0000313" key="10">
    <source>
        <dbReference type="Proteomes" id="UP000183447"/>
    </source>
</evidence>
<dbReference type="GO" id="GO:0005886">
    <property type="term" value="C:plasma membrane"/>
    <property type="evidence" value="ECO:0007669"/>
    <property type="project" value="UniProtKB-SubCell"/>
</dbReference>
<evidence type="ECO:0000313" key="9">
    <source>
        <dbReference type="EMBL" id="SFZ85509.1"/>
    </source>
</evidence>
<feature type="transmembrane region" description="Helical" evidence="7">
    <location>
        <begin position="79"/>
        <end position="98"/>
    </location>
</feature>
<dbReference type="InterPro" id="IPR000515">
    <property type="entry name" value="MetI-like"/>
</dbReference>
<feature type="transmembrane region" description="Helical" evidence="7">
    <location>
        <begin position="136"/>
        <end position="153"/>
    </location>
</feature>
<dbReference type="RefSeq" id="WP_072343834.1">
    <property type="nucleotide sequence ID" value="NZ_FPKU01000002.1"/>
</dbReference>
<dbReference type="EMBL" id="FPKU01000002">
    <property type="protein sequence ID" value="SFZ85509.1"/>
    <property type="molecule type" value="Genomic_DNA"/>
</dbReference>
<feature type="transmembrane region" description="Helical" evidence="7">
    <location>
        <begin position="236"/>
        <end position="257"/>
    </location>
</feature>
<evidence type="ECO:0000256" key="1">
    <source>
        <dbReference type="ARBA" id="ARBA00004651"/>
    </source>
</evidence>
<dbReference type="AlphaFoldDB" id="A0A1K2HZE2"/>
<proteinExistence type="inferred from homology"/>
<dbReference type="Gene3D" id="1.10.3720.10">
    <property type="entry name" value="MetI-like"/>
    <property type="match status" value="1"/>
</dbReference>
<keyword evidence="5 7" id="KW-1133">Transmembrane helix</keyword>
<dbReference type="PANTHER" id="PTHR43744:SF12">
    <property type="entry name" value="ABC TRANSPORTER PERMEASE PROTEIN MG189-RELATED"/>
    <property type="match status" value="1"/>
</dbReference>
<keyword evidence="10" id="KW-1185">Reference proteome</keyword>
<evidence type="ECO:0000256" key="6">
    <source>
        <dbReference type="ARBA" id="ARBA00023136"/>
    </source>
</evidence>
<evidence type="ECO:0000256" key="5">
    <source>
        <dbReference type="ARBA" id="ARBA00022989"/>
    </source>
</evidence>
<organism evidence="9 10">
    <name type="scientific">Devosia enhydra</name>
    <dbReference type="NCBI Taxonomy" id="665118"/>
    <lineage>
        <taxon>Bacteria</taxon>
        <taxon>Pseudomonadati</taxon>
        <taxon>Pseudomonadota</taxon>
        <taxon>Alphaproteobacteria</taxon>
        <taxon>Hyphomicrobiales</taxon>
        <taxon>Devosiaceae</taxon>
        <taxon>Devosia</taxon>
    </lineage>
</organism>
<dbReference type="Proteomes" id="UP000183447">
    <property type="component" value="Unassembled WGS sequence"/>
</dbReference>
<feature type="transmembrane region" description="Helical" evidence="7">
    <location>
        <begin position="179"/>
        <end position="200"/>
    </location>
</feature>
<gene>
    <name evidence="9" type="ORF">SAMN02983003_2674</name>
</gene>
<dbReference type="GO" id="GO:0055085">
    <property type="term" value="P:transmembrane transport"/>
    <property type="evidence" value="ECO:0007669"/>
    <property type="project" value="InterPro"/>
</dbReference>
<evidence type="ECO:0000256" key="2">
    <source>
        <dbReference type="ARBA" id="ARBA00022448"/>
    </source>
</evidence>
<feature type="domain" description="ABC transmembrane type-1" evidence="8">
    <location>
        <begin position="68"/>
        <end position="257"/>
    </location>
</feature>
<keyword evidence="3" id="KW-1003">Cell membrane</keyword>
<feature type="transmembrane region" description="Helical" evidence="7">
    <location>
        <begin position="105"/>
        <end position="130"/>
    </location>
</feature>
<accession>A0A1K2HZE2</accession>
<comment type="subcellular location">
    <subcellularLocation>
        <location evidence="1 7">Cell membrane</location>
        <topology evidence="1 7">Multi-pass membrane protein</topology>
    </subcellularLocation>
</comment>
<dbReference type="InterPro" id="IPR035906">
    <property type="entry name" value="MetI-like_sf"/>
</dbReference>